<gene>
    <name evidence="1" type="ORF">I4F81_010763</name>
</gene>
<accession>A0ACC3CDW2</accession>
<dbReference type="EMBL" id="CM020620">
    <property type="protein sequence ID" value="KAK1868270.1"/>
    <property type="molecule type" value="Genomic_DNA"/>
</dbReference>
<protein>
    <submittedName>
        <fullName evidence="1">Uncharacterized protein</fullName>
    </submittedName>
</protein>
<evidence type="ECO:0000313" key="2">
    <source>
        <dbReference type="Proteomes" id="UP000798662"/>
    </source>
</evidence>
<proteinExistence type="predicted"/>
<name>A0ACC3CDW2_PYRYE</name>
<keyword evidence="2" id="KW-1185">Reference proteome</keyword>
<evidence type="ECO:0000313" key="1">
    <source>
        <dbReference type="EMBL" id="KAK1868270.1"/>
    </source>
</evidence>
<organism evidence="1 2">
    <name type="scientific">Pyropia yezoensis</name>
    <name type="common">Susabi-nori</name>
    <name type="synonym">Porphyra yezoensis</name>
    <dbReference type="NCBI Taxonomy" id="2788"/>
    <lineage>
        <taxon>Eukaryota</taxon>
        <taxon>Rhodophyta</taxon>
        <taxon>Bangiophyceae</taxon>
        <taxon>Bangiales</taxon>
        <taxon>Bangiaceae</taxon>
        <taxon>Pyropia</taxon>
    </lineage>
</organism>
<sequence length="1029" mass="109720">MDAETSVAAAAVGVRADPSEAVSPGHGNSLPVDGAEAGGGKKQSVQAKKGLAVLPLSSGGEPPKAEVYISGVTTADGSPSPTPHPEGANFSDPPGEDAGAHVADGVGGNGTASGGGGGSGGGVGDGIDAGGGSGGGGDPPLPPPSVTPLLPPPAPPLSSASSPLSGEDHPPLSFGIPSAAAVLPPPADQLHRYQVCPPTNHYTPPVAPGQLEALSNEELSSSELVFSKEFAELSFNSRVLALALDDKLPLLERFKFCCIVSANLDEHFAKRLGNIPRDDSDDEDGDGSTPAPAVSSAASSGSANSLSKATAALRLRRQIRPRSQFEADLADAVRSIVNVQHEVLTETLLPALRGHGIELIPYEALTPAQGASMTAYFRRSLFPLLTPMSVDQTHPFPLLQSHGIYLLVVLLNPESGVTRRVYFRVPAVKPRLLPVTPLQFLPVEQLVVAHLPLVCEGMTILRWYAFRVTRNTKLVVDDTLFGESDNLLDYVWEEVHRRRSAPATRLEVTSTMPMADVARLAAELALDATDVYTLPGPLLGLADCMSIAFAPVPHLQHPPHEPVTPPRFRGLEDKLQSDPGRIFSVIRKGDVLVQYPAHSFTGSALLFLRAAARDPRVRVIKQVLYRGGSHSPLVASLIRAAKSGKEVTVLVELKASFDEVQNSEYARRLQRAGCNVSYGLVGLKTHCKTMVVVREEEAGGLRAYVNVATGNFNPTTAKLYTDMALFTCAPAIAADVLDLFNALTGYSRKRNYRRLLVAPVSMLDRVVAMIAAEAAHARAGRPARIIAQINGLTEPEIIRHLYAASQAGVIIDLIIRGPCRLRPGLPGRSENIRVFSWVGRFLQHRRVFYFSAGGSDLYFISSADWRSRNLNDRIEVATPVDDPRIKRKLRKSLNFFLNDRLHTWQLASDGRYYMPRAPLTTVGPPAVDEASSATAATLAGFARPPLRFEQPPPSLGGGSSYAPPVDAFAEFDEGEEDDDDDYDELAAVEGGIWRVPAAVPGRAAVADYVRNNSAPERDAFAISGGDTSS</sequence>
<dbReference type="Proteomes" id="UP000798662">
    <property type="component" value="Chromosome 3"/>
</dbReference>
<comment type="caution">
    <text evidence="1">The sequence shown here is derived from an EMBL/GenBank/DDBJ whole genome shotgun (WGS) entry which is preliminary data.</text>
</comment>
<reference evidence="1" key="1">
    <citation type="submission" date="2019-11" db="EMBL/GenBank/DDBJ databases">
        <title>Nori genome reveals adaptations in red seaweeds to the harsh intertidal environment.</title>
        <authorList>
            <person name="Wang D."/>
            <person name="Mao Y."/>
        </authorList>
    </citation>
    <scope>NUCLEOTIDE SEQUENCE</scope>
    <source>
        <tissue evidence="1">Gametophyte</tissue>
    </source>
</reference>